<dbReference type="PANTHER" id="PTHR22943">
    <property type="entry name" value="7-TRANSMEMBRANE DOMAIN RECEPTOR C.ELEGANS"/>
    <property type="match status" value="1"/>
</dbReference>
<name>A0A1I7RLU8_BURXY</name>
<dbReference type="SMR" id="A0A1I7RLU8"/>
<feature type="transmembrane region" description="Helical" evidence="2">
    <location>
        <begin position="247"/>
        <end position="267"/>
    </location>
</feature>
<accession>A0A1I7RLU8</accession>
<dbReference type="Proteomes" id="UP000095284">
    <property type="component" value="Unplaced"/>
</dbReference>
<feature type="transmembrane region" description="Helical" evidence="2">
    <location>
        <begin position="13"/>
        <end position="31"/>
    </location>
</feature>
<feature type="transmembrane region" description="Helical" evidence="2">
    <location>
        <begin position="88"/>
        <end position="108"/>
    </location>
</feature>
<evidence type="ECO:0000256" key="1">
    <source>
        <dbReference type="SAM" id="MobiDB-lite"/>
    </source>
</evidence>
<feature type="transmembrane region" description="Helical" evidence="2">
    <location>
        <begin position="273"/>
        <end position="293"/>
    </location>
</feature>
<evidence type="ECO:0000313" key="5">
    <source>
        <dbReference type="EMBL" id="QIJ32626.1"/>
    </source>
</evidence>
<sequence>MTGIEQIYRTSDVVGSSLGVIINTLVLYIIKQTFSKKIAAYSRMLVGSTTYSILYGLVEFTTQHELFMNDGILFCVPKGFEKYLGRTFLPLFLFPHVTLSCFGLYILPCNYHYEYSLLSDPTSVSRNTLLRNIAVSLIGAILPGILSLFAAKAAGARPEKYYKDMLSPEWLTEGESTYMVPMDARDIETQVYFGTVGALSTCFFFAALYYVWKIRRFFHQNQKKSTKTKSLQDQFTRVVITQGINTFFFAFIPLSVISLGTLVYVPLEMMGLLVMIPLSWLPVANGLYSLLAIRKYREYFLRMLGKKKINAGHRMVSTVTENTMGTSNTMATEEEEEKSHGQSH</sequence>
<proteinExistence type="evidence at transcript level"/>
<dbReference type="InterPro" id="IPR019428">
    <property type="entry name" value="7TM_GPCR_serpentine_rcpt_Str"/>
</dbReference>
<organism evidence="6 8">
    <name type="scientific">Bursaphelenchus xylophilus</name>
    <name type="common">Pinewood nematode worm</name>
    <name type="synonym">Aphelenchoides xylophilus</name>
    <dbReference type="NCBI Taxonomy" id="6326"/>
    <lineage>
        <taxon>Eukaryota</taxon>
        <taxon>Metazoa</taxon>
        <taxon>Ecdysozoa</taxon>
        <taxon>Nematoda</taxon>
        <taxon>Chromadorea</taxon>
        <taxon>Rhabditida</taxon>
        <taxon>Tylenchina</taxon>
        <taxon>Tylenchomorpha</taxon>
        <taxon>Aphelenchoidea</taxon>
        <taxon>Aphelenchoididae</taxon>
        <taxon>Bursaphelenchus</taxon>
    </lineage>
</organism>
<gene>
    <name evidence="3" type="ORF">BXYJ_LOCUS6087</name>
</gene>
<keyword evidence="7" id="KW-1185">Reference proteome</keyword>
<evidence type="ECO:0000313" key="8">
    <source>
        <dbReference type="WBParaSite" id="BXY_0168300.1"/>
    </source>
</evidence>
<dbReference type="OrthoDB" id="5810839at2759"/>
<dbReference type="PANTHER" id="PTHR22943:SF248">
    <property type="entry name" value="SEVEN TM RECEPTOR"/>
    <property type="match status" value="1"/>
</dbReference>
<dbReference type="AlphaFoldDB" id="A0A1I7RLU8"/>
<dbReference type="EMBL" id="CAJFCV020000003">
    <property type="protein sequence ID" value="CAG9106226.1"/>
    <property type="molecule type" value="Genomic_DNA"/>
</dbReference>
<protein>
    <submittedName>
        <fullName evidence="3">(pine wood nematode) hypothetical protein</fullName>
    </submittedName>
    <submittedName>
        <fullName evidence="5">Str-19</fullName>
    </submittedName>
</protein>
<evidence type="ECO:0000256" key="2">
    <source>
        <dbReference type="SAM" id="Phobius"/>
    </source>
</evidence>
<dbReference type="WBParaSite" id="BXY_0168300.1">
    <property type="protein sequence ID" value="BXY_0168300.1"/>
    <property type="gene ID" value="BXY_0168300"/>
</dbReference>
<feature type="transmembrane region" description="Helical" evidence="2">
    <location>
        <begin position="129"/>
        <end position="151"/>
    </location>
</feature>
<reference evidence="5" key="2">
    <citation type="submission" date="2019-07" db="EMBL/GenBank/DDBJ databases">
        <authorList>
            <person name="Zhao M."/>
            <person name="Zhao L."/>
            <person name="Sun J."/>
        </authorList>
    </citation>
    <scope>NUCLEOTIDE SEQUENCE</scope>
    <source>
        <tissue evidence="5">Whole body</tissue>
    </source>
</reference>
<reference evidence="4" key="3">
    <citation type="submission" date="2020-08" db="EMBL/GenBank/DDBJ databases">
        <authorList>
            <person name="Kikuchi T."/>
        </authorList>
    </citation>
    <scope>NUCLEOTIDE SEQUENCE</scope>
    <source>
        <strain evidence="3">Ka4C1</strain>
    </source>
</reference>
<feature type="transmembrane region" description="Helical" evidence="2">
    <location>
        <begin position="191"/>
        <end position="212"/>
    </location>
</feature>
<reference evidence="8" key="1">
    <citation type="submission" date="2016-11" db="UniProtKB">
        <authorList>
            <consortium name="WormBaseParasite"/>
        </authorList>
    </citation>
    <scope>IDENTIFICATION</scope>
</reference>
<evidence type="ECO:0000313" key="4">
    <source>
        <dbReference type="EMBL" id="CAG9106226.1"/>
    </source>
</evidence>
<dbReference type="Proteomes" id="UP000582659">
    <property type="component" value="Unassembled WGS sequence"/>
</dbReference>
<keyword evidence="2" id="KW-0472">Membrane</keyword>
<dbReference type="SUPFAM" id="SSF81321">
    <property type="entry name" value="Family A G protein-coupled receptor-like"/>
    <property type="match status" value="1"/>
</dbReference>
<dbReference type="Proteomes" id="UP000659654">
    <property type="component" value="Unassembled WGS sequence"/>
</dbReference>
<feature type="region of interest" description="Disordered" evidence="1">
    <location>
        <begin position="325"/>
        <end position="344"/>
    </location>
</feature>
<dbReference type="EMBL" id="CAJFDI010000003">
    <property type="protein sequence ID" value="CAD5220255.1"/>
    <property type="molecule type" value="Genomic_DNA"/>
</dbReference>
<dbReference type="EMBL" id="MN206768">
    <property type="protein sequence ID" value="QIJ32626.1"/>
    <property type="molecule type" value="mRNA"/>
</dbReference>
<dbReference type="Pfam" id="PF10326">
    <property type="entry name" value="7TM_GPCR_Str"/>
    <property type="match status" value="1"/>
</dbReference>
<keyword evidence="2" id="KW-0812">Transmembrane</keyword>
<evidence type="ECO:0000313" key="6">
    <source>
        <dbReference type="Proteomes" id="UP000095284"/>
    </source>
</evidence>
<keyword evidence="2" id="KW-1133">Transmembrane helix</keyword>
<evidence type="ECO:0000313" key="3">
    <source>
        <dbReference type="EMBL" id="CAD5220255.1"/>
    </source>
</evidence>
<evidence type="ECO:0000313" key="7">
    <source>
        <dbReference type="Proteomes" id="UP000659654"/>
    </source>
</evidence>
<dbReference type="eggNOG" id="ENOG502SYGG">
    <property type="taxonomic scope" value="Eukaryota"/>
</dbReference>